<keyword evidence="2" id="KW-0539">Nucleus</keyword>
<keyword evidence="4" id="KW-1185">Reference proteome</keyword>
<dbReference type="OrthoDB" id="285793at2759"/>
<dbReference type="Proteomes" id="UP000029725">
    <property type="component" value="Unassembled WGS sequence"/>
</dbReference>
<reference evidence="3 4" key="1">
    <citation type="submission" date="2014-04" db="EMBL/GenBank/DDBJ databases">
        <title>A new species of microsporidia sheds light on the evolution of extreme parasitism.</title>
        <authorList>
            <person name="Haag K.L."/>
            <person name="James T.Y."/>
            <person name="Larsson R."/>
            <person name="Schaer T.M."/>
            <person name="Refardt D."/>
            <person name="Pombert J.-F."/>
            <person name="Ebert D."/>
        </authorList>
    </citation>
    <scope>NUCLEOTIDE SEQUENCE [LARGE SCALE GENOMIC DNA]</scope>
    <source>
        <strain evidence="3 4">UGP3</strain>
        <tissue evidence="3">Spores</tissue>
    </source>
</reference>
<dbReference type="SMART" id="SM00541">
    <property type="entry name" value="FYRN"/>
    <property type="match status" value="1"/>
</dbReference>
<dbReference type="Pfam" id="PF05964">
    <property type="entry name" value="FYRN"/>
    <property type="match status" value="1"/>
</dbReference>
<dbReference type="RefSeq" id="XP_013239394.1">
    <property type="nucleotide sequence ID" value="XM_013383940.1"/>
</dbReference>
<dbReference type="AlphaFoldDB" id="A0A098VVJ3"/>
<dbReference type="PROSITE" id="PS51543">
    <property type="entry name" value="FYRC"/>
    <property type="match status" value="1"/>
</dbReference>
<dbReference type="Pfam" id="PF05965">
    <property type="entry name" value="FYRC"/>
    <property type="match status" value="1"/>
</dbReference>
<dbReference type="Gene3D" id="3.30.160.360">
    <property type="match status" value="1"/>
</dbReference>
<evidence type="ECO:0000313" key="3">
    <source>
        <dbReference type="EMBL" id="KGG52967.1"/>
    </source>
</evidence>
<dbReference type="InterPro" id="IPR003889">
    <property type="entry name" value="FYrich_C"/>
</dbReference>
<sequence>MGRDERIELEKIHAALSVELFSLRRDVNRLLDALIAKSGSTIQCSSPNQGHEEKEDLDYSSEDSLYETLYDSYAAGILRKDTRRRLSPLVPYPHSRHKVKVCPVSTHIGVAVRLGEPCVATVCTWSCFGKNDQTVIEHLKPYHTITSIYPPGFVSKRKFYNIREPSRRVYYLSTIEPGPLFKIYLQSDPTLKWASRHSTDDAFQQLISALASTTAISDSDWPIFTSGDDFFGLEHPVVRRQIEEMPGACFCIGYYRFAADPLTCTYP</sequence>
<name>A0A098VVJ3_9MICR</name>
<evidence type="ECO:0000256" key="2">
    <source>
        <dbReference type="ARBA" id="ARBA00023242"/>
    </source>
</evidence>
<accession>A0A098VVJ3</accession>
<dbReference type="HOGENOM" id="CLU_1042378_0_0_1"/>
<dbReference type="GO" id="GO:0005634">
    <property type="term" value="C:nucleus"/>
    <property type="evidence" value="ECO:0007669"/>
    <property type="project" value="UniProtKB-SubCell"/>
</dbReference>
<dbReference type="GeneID" id="25258120"/>
<organism evidence="3 4">
    <name type="scientific">Mitosporidium daphniae</name>
    <dbReference type="NCBI Taxonomy" id="1485682"/>
    <lineage>
        <taxon>Eukaryota</taxon>
        <taxon>Fungi</taxon>
        <taxon>Fungi incertae sedis</taxon>
        <taxon>Microsporidia</taxon>
        <taxon>Mitosporidium</taxon>
    </lineage>
</organism>
<dbReference type="EMBL" id="JMKJ01000022">
    <property type="protein sequence ID" value="KGG52967.1"/>
    <property type="molecule type" value="Genomic_DNA"/>
</dbReference>
<dbReference type="VEuPathDB" id="MicrosporidiaDB:DI09_11p120"/>
<gene>
    <name evidence="3" type="ORF">DI09_11p120</name>
</gene>
<evidence type="ECO:0000313" key="4">
    <source>
        <dbReference type="Proteomes" id="UP000029725"/>
    </source>
</evidence>
<proteinExistence type="predicted"/>
<dbReference type="InterPro" id="IPR003888">
    <property type="entry name" value="FYrich_N"/>
</dbReference>
<dbReference type="PROSITE" id="PS51542">
    <property type="entry name" value="FYRN"/>
    <property type="match status" value="1"/>
</dbReference>
<comment type="caution">
    <text evidence="3">The sequence shown here is derived from an EMBL/GenBank/DDBJ whole genome shotgun (WGS) entry which is preliminary data.</text>
</comment>
<comment type="subcellular location">
    <subcellularLocation>
        <location evidence="1">Nucleus</location>
    </subcellularLocation>
</comment>
<protein>
    <submittedName>
        <fullName evidence="3">Uncharacterized protein</fullName>
    </submittedName>
</protein>
<evidence type="ECO:0000256" key="1">
    <source>
        <dbReference type="ARBA" id="ARBA00004123"/>
    </source>
</evidence>